<evidence type="ECO:0000256" key="3">
    <source>
        <dbReference type="ARBA" id="ARBA00022771"/>
    </source>
</evidence>
<name>A0A3R7MNG2_PENVA</name>
<evidence type="ECO:0000259" key="7">
    <source>
        <dbReference type="PROSITE" id="PS50188"/>
    </source>
</evidence>
<dbReference type="Gene3D" id="3.90.980.20">
    <property type="match status" value="1"/>
</dbReference>
<evidence type="ECO:0000256" key="1">
    <source>
        <dbReference type="ARBA" id="ARBA00004123"/>
    </source>
</evidence>
<dbReference type="Pfam" id="PF00622">
    <property type="entry name" value="SPRY"/>
    <property type="match status" value="2"/>
</dbReference>
<dbReference type="PANTHER" id="PTHR10598:SF0">
    <property type="entry name" value="SET1_ASH2 HISTONE METHYLTRANSFERASE COMPLEX SUBUNIT ASH2"/>
    <property type="match status" value="1"/>
</dbReference>
<evidence type="ECO:0000313" key="8">
    <source>
        <dbReference type="EMBL" id="ROT66165.1"/>
    </source>
</evidence>
<dbReference type="PROSITE" id="PS50188">
    <property type="entry name" value="B302_SPRY"/>
    <property type="match status" value="1"/>
</dbReference>
<dbReference type="GO" id="GO:0008270">
    <property type="term" value="F:zinc ion binding"/>
    <property type="evidence" value="ECO:0007669"/>
    <property type="project" value="UniProtKB-KW"/>
</dbReference>
<evidence type="ECO:0000256" key="6">
    <source>
        <dbReference type="SAM" id="MobiDB-lite"/>
    </source>
</evidence>
<evidence type="ECO:0000256" key="4">
    <source>
        <dbReference type="ARBA" id="ARBA00022833"/>
    </source>
</evidence>
<dbReference type="Pfam" id="PF21198">
    <property type="entry name" value="ASH2L-like_WH"/>
    <property type="match status" value="1"/>
</dbReference>
<dbReference type="GO" id="GO:0000976">
    <property type="term" value="F:transcription cis-regulatory region binding"/>
    <property type="evidence" value="ECO:0007669"/>
    <property type="project" value="TreeGrafter"/>
</dbReference>
<evidence type="ECO:0000256" key="2">
    <source>
        <dbReference type="ARBA" id="ARBA00022723"/>
    </source>
</evidence>
<dbReference type="SMART" id="SM00249">
    <property type="entry name" value="PHD"/>
    <property type="match status" value="1"/>
</dbReference>
<proteinExistence type="predicted"/>
<dbReference type="EMBL" id="QCYY01002984">
    <property type="protein sequence ID" value="ROT66165.1"/>
    <property type="molecule type" value="Genomic_DNA"/>
</dbReference>
<dbReference type="PROSITE" id="PS01359">
    <property type="entry name" value="ZF_PHD_1"/>
    <property type="match status" value="1"/>
</dbReference>
<dbReference type="CDD" id="cd15583">
    <property type="entry name" value="PHD_ash2p_like"/>
    <property type="match status" value="1"/>
</dbReference>
<dbReference type="OrthoDB" id="10266026at2759"/>
<dbReference type="InterPro" id="IPR019786">
    <property type="entry name" value="Zinc_finger_PHD-type_CS"/>
</dbReference>
<dbReference type="GO" id="GO:0048188">
    <property type="term" value="C:Set1C/COMPASS complex"/>
    <property type="evidence" value="ECO:0007669"/>
    <property type="project" value="InterPro"/>
</dbReference>
<dbReference type="InterPro" id="IPR003877">
    <property type="entry name" value="SPRY_dom"/>
</dbReference>
<accession>A0A3R7MNG2</accession>
<sequence length="660" mass="74448">MDYDSDDNEVIESATVDLGEKGGLSSCGYCGKLRNLVIVELMCWQCGSWFHESCITYQLGKLVPFMLNYTFTCKNCSTNGVESFKKTQAQLRDMCVTALANLQQQAMAKEKESRSGPYLFSLQRDIIPFLEQHWEALTTAARRTTQSWHATLQRILMKEVDSSFAVEETRKSGEPGPHHPFFGLLTSDLTLIRPIADTPGGWRSPLSGSSQQQTSVKGRGAKRKMPDTTAGNKKARGDMPAPKLHGYPVDHPFNRDGYRYILAEPDPHAPFRQEFDESSDWAGKPIPGWLYRALSPGAVLLALHDRAPQLRTADDRLAVTGDKGYCLIRATHGVSRGTWYWECTIEDQPEGSHTRLGWCQQLANLQAPLGYDKFGYSWRSRKGTVFHESRGKHYADTGFTEGDVLGIMIKLPEKNPVSRFPPTYKDKPLVKFRSHLYYEDKDDLPEAIKNLKALKGSKILFFKNGKCIGEAFQDIYGGTYYPAVSLYRNITVSVNFGPDFKHPPKEPEFRGMHERCEEAMVEQTLADMTYFNRFLIPRVFSPFHASFPHLTNPFSVSRIFSLSLGSFPHFRHLTRVLSSFSKSPHYLSHPLPISRIISPSLCILFPSLAPSLCLPHHFPVFRSLSPSLASPPCPTHPSSSEESFPCLTNPLRVSRIFSWS</sequence>
<comment type="subcellular location">
    <subcellularLocation>
        <location evidence="1">Nucleus</location>
    </subcellularLocation>
</comment>
<dbReference type="InterPro" id="IPR013320">
    <property type="entry name" value="ConA-like_dom_sf"/>
</dbReference>
<keyword evidence="3" id="KW-0863">Zinc-finger</keyword>
<dbReference type="SUPFAM" id="SSF49899">
    <property type="entry name" value="Concanavalin A-like lectins/glucanases"/>
    <property type="match status" value="1"/>
</dbReference>
<feature type="compositionally biased region" description="Polar residues" evidence="6">
    <location>
        <begin position="206"/>
        <end position="216"/>
    </location>
</feature>
<dbReference type="InterPro" id="IPR049455">
    <property type="entry name" value="ASH2-like_PHD"/>
</dbReference>
<keyword evidence="5" id="KW-0539">Nucleus</keyword>
<reference evidence="8 9" key="2">
    <citation type="submission" date="2019-01" db="EMBL/GenBank/DDBJ databases">
        <title>The decoding of complex shrimp genome reveals the adaptation for benthos swimmer, frequently molting mechanism and breeding impact on genome.</title>
        <authorList>
            <person name="Sun Y."/>
            <person name="Gao Y."/>
            <person name="Yu Y."/>
        </authorList>
    </citation>
    <scope>NUCLEOTIDE SEQUENCE [LARGE SCALE GENOMIC DNA]</scope>
    <source>
        <tissue evidence="8">Muscle</tissue>
    </source>
</reference>
<comment type="caution">
    <text evidence="8">The sequence shown here is derived from an EMBL/GenBank/DDBJ whole genome shotgun (WGS) entry which is preliminary data.</text>
</comment>
<dbReference type="PANTHER" id="PTHR10598">
    <property type="entry name" value="SET1/ASH2 HISTONE METHYLTRANSFERASE COMPLEX SUBUNIT ASH2"/>
    <property type="match status" value="1"/>
</dbReference>
<dbReference type="STRING" id="6689.A0A3R7MNG2"/>
<dbReference type="InterPro" id="IPR011011">
    <property type="entry name" value="Znf_FYVE_PHD"/>
</dbReference>
<keyword evidence="4" id="KW-0862">Zinc</keyword>
<organism evidence="8 9">
    <name type="scientific">Penaeus vannamei</name>
    <name type="common">Whiteleg shrimp</name>
    <name type="synonym">Litopenaeus vannamei</name>
    <dbReference type="NCBI Taxonomy" id="6689"/>
    <lineage>
        <taxon>Eukaryota</taxon>
        <taxon>Metazoa</taxon>
        <taxon>Ecdysozoa</taxon>
        <taxon>Arthropoda</taxon>
        <taxon>Crustacea</taxon>
        <taxon>Multicrustacea</taxon>
        <taxon>Malacostraca</taxon>
        <taxon>Eumalacostraca</taxon>
        <taxon>Eucarida</taxon>
        <taxon>Decapoda</taxon>
        <taxon>Dendrobranchiata</taxon>
        <taxon>Penaeoidea</taxon>
        <taxon>Penaeidae</taxon>
        <taxon>Penaeus</taxon>
    </lineage>
</organism>
<dbReference type="InterPro" id="IPR037353">
    <property type="entry name" value="ASH2"/>
</dbReference>
<feature type="region of interest" description="Disordered" evidence="6">
    <location>
        <begin position="199"/>
        <end position="244"/>
    </location>
</feature>
<dbReference type="Pfam" id="PF21257">
    <property type="entry name" value="PHD_ash2p_like"/>
    <property type="match status" value="1"/>
</dbReference>
<evidence type="ECO:0000256" key="5">
    <source>
        <dbReference type="ARBA" id="ARBA00023242"/>
    </source>
</evidence>
<keyword evidence="9" id="KW-1185">Reference proteome</keyword>
<dbReference type="Proteomes" id="UP000283509">
    <property type="component" value="Unassembled WGS sequence"/>
</dbReference>
<protein>
    <recommendedName>
        <fullName evidence="7">B30.2/SPRY domain-containing protein</fullName>
    </recommendedName>
</protein>
<feature type="domain" description="B30.2/SPRY" evidence="7">
    <location>
        <begin position="278"/>
        <end position="501"/>
    </location>
</feature>
<dbReference type="InterPro" id="IPR043136">
    <property type="entry name" value="B30.2/SPRY_sf"/>
</dbReference>
<evidence type="ECO:0000313" key="9">
    <source>
        <dbReference type="Proteomes" id="UP000283509"/>
    </source>
</evidence>
<dbReference type="InterPro" id="IPR001870">
    <property type="entry name" value="B30.2/SPRY"/>
</dbReference>
<dbReference type="AlphaFoldDB" id="A0A3R7MNG2"/>
<dbReference type="Gene3D" id="2.60.120.920">
    <property type="match status" value="1"/>
</dbReference>
<reference evidence="8 9" key="1">
    <citation type="submission" date="2018-04" db="EMBL/GenBank/DDBJ databases">
        <authorList>
            <person name="Zhang X."/>
            <person name="Yuan J."/>
            <person name="Li F."/>
            <person name="Xiang J."/>
        </authorList>
    </citation>
    <scope>NUCLEOTIDE SEQUENCE [LARGE SCALE GENOMIC DNA]</scope>
    <source>
        <tissue evidence="8">Muscle</tissue>
    </source>
</reference>
<dbReference type="CDD" id="cd12872">
    <property type="entry name" value="SPRY_Ash2"/>
    <property type="match status" value="1"/>
</dbReference>
<dbReference type="InterPro" id="IPR001965">
    <property type="entry name" value="Znf_PHD"/>
</dbReference>
<dbReference type="InterPro" id="IPR053835">
    <property type="entry name" value="ASH2L-like_WH"/>
</dbReference>
<keyword evidence="2" id="KW-0479">Metal-binding</keyword>
<gene>
    <name evidence="8" type="ORF">C7M84_015836</name>
</gene>
<dbReference type="SMART" id="SM00449">
    <property type="entry name" value="SPRY"/>
    <property type="match status" value="1"/>
</dbReference>
<dbReference type="SUPFAM" id="SSF57903">
    <property type="entry name" value="FYVE/PHD zinc finger"/>
    <property type="match status" value="1"/>
</dbReference>